<dbReference type="InterPro" id="IPR036291">
    <property type="entry name" value="NAD(P)-bd_dom_sf"/>
</dbReference>
<name>A0A644XJ06_9ZZZZ</name>
<evidence type="ECO:0000256" key="1">
    <source>
        <dbReference type="ARBA" id="ARBA00009463"/>
    </source>
</evidence>
<gene>
    <name evidence="5" type="primary">lcdH_1</name>
    <name evidence="5" type="ORF">SDC9_62556</name>
</gene>
<protein>
    <submittedName>
        <fullName evidence="5">L-carnitine dehydrogenase</fullName>
        <ecNumber evidence="5">1.1.1.108</ecNumber>
    </submittedName>
</protein>
<dbReference type="AlphaFoldDB" id="A0A644XJ06"/>
<comment type="similarity">
    <text evidence="1">Belongs to the 3-hydroxyacyl-CoA dehydrogenase family.</text>
</comment>
<dbReference type="PANTHER" id="PTHR48075:SF1">
    <property type="entry name" value="LAMBDA-CRYSTALLIN HOMOLOG"/>
    <property type="match status" value="1"/>
</dbReference>
<dbReference type="InterPro" id="IPR013328">
    <property type="entry name" value="6PGD_dom2"/>
</dbReference>
<dbReference type="Gene3D" id="3.40.50.720">
    <property type="entry name" value="NAD(P)-binding Rossmann-like Domain"/>
    <property type="match status" value="1"/>
</dbReference>
<dbReference type="InterPro" id="IPR008927">
    <property type="entry name" value="6-PGluconate_DH-like_C_sf"/>
</dbReference>
<evidence type="ECO:0000259" key="3">
    <source>
        <dbReference type="Pfam" id="PF00725"/>
    </source>
</evidence>
<dbReference type="GO" id="GO:0070403">
    <property type="term" value="F:NAD+ binding"/>
    <property type="evidence" value="ECO:0007669"/>
    <property type="project" value="InterPro"/>
</dbReference>
<feature type="domain" description="3-hydroxyacyl-CoA dehydrogenase NAD binding" evidence="4">
    <location>
        <begin position="8"/>
        <end position="186"/>
    </location>
</feature>
<dbReference type="Gene3D" id="1.10.1040.10">
    <property type="entry name" value="N-(1-d-carboxylethyl)-l-norvaline Dehydrogenase, domain 2"/>
    <property type="match status" value="1"/>
</dbReference>
<dbReference type="Pfam" id="PF02737">
    <property type="entry name" value="3HCDH_N"/>
    <property type="match status" value="1"/>
</dbReference>
<accession>A0A644XJ06</accession>
<dbReference type="GO" id="GO:0050104">
    <property type="term" value="F:L-gulonate 3-dehydrogenase activity"/>
    <property type="evidence" value="ECO:0007669"/>
    <property type="project" value="TreeGrafter"/>
</dbReference>
<dbReference type="PANTHER" id="PTHR48075">
    <property type="entry name" value="3-HYDROXYACYL-COA DEHYDROGENASE FAMILY PROTEIN"/>
    <property type="match status" value="1"/>
</dbReference>
<proteinExistence type="inferred from homology"/>
<evidence type="ECO:0000259" key="4">
    <source>
        <dbReference type="Pfam" id="PF02737"/>
    </source>
</evidence>
<comment type="caution">
    <text evidence="5">The sequence shown here is derived from an EMBL/GenBank/DDBJ whole genome shotgun (WGS) entry which is preliminary data.</text>
</comment>
<dbReference type="SUPFAM" id="SSF48179">
    <property type="entry name" value="6-phosphogluconate dehydrogenase C-terminal domain-like"/>
    <property type="match status" value="1"/>
</dbReference>
<reference evidence="5" key="1">
    <citation type="submission" date="2019-08" db="EMBL/GenBank/DDBJ databases">
        <authorList>
            <person name="Kucharzyk K."/>
            <person name="Murdoch R.W."/>
            <person name="Higgins S."/>
            <person name="Loffler F."/>
        </authorList>
    </citation>
    <scope>NUCLEOTIDE SEQUENCE</scope>
</reference>
<evidence type="ECO:0000313" key="5">
    <source>
        <dbReference type="EMBL" id="MPM16180.1"/>
    </source>
</evidence>
<dbReference type="SUPFAM" id="SSF51735">
    <property type="entry name" value="NAD(P)-binding Rossmann-fold domains"/>
    <property type="match status" value="1"/>
</dbReference>
<dbReference type="EC" id="1.1.1.108" evidence="5"/>
<dbReference type="EMBL" id="VSSQ01002565">
    <property type="protein sequence ID" value="MPM16180.1"/>
    <property type="molecule type" value="Genomic_DNA"/>
</dbReference>
<dbReference type="GO" id="GO:0047728">
    <property type="term" value="F:carnitine 3-dehydrogenase activity"/>
    <property type="evidence" value="ECO:0007669"/>
    <property type="project" value="UniProtKB-EC"/>
</dbReference>
<dbReference type="InterPro" id="IPR006176">
    <property type="entry name" value="3-OHacyl-CoA_DH_NAD-bd"/>
</dbReference>
<evidence type="ECO:0000256" key="2">
    <source>
        <dbReference type="ARBA" id="ARBA00023002"/>
    </source>
</evidence>
<organism evidence="5">
    <name type="scientific">bioreactor metagenome</name>
    <dbReference type="NCBI Taxonomy" id="1076179"/>
    <lineage>
        <taxon>unclassified sequences</taxon>
        <taxon>metagenomes</taxon>
        <taxon>ecological metagenomes</taxon>
    </lineage>
</organism>
<dbReference type="InterPro" id="IPR006108">
    <property type="entry name" value="3HC_DH_C"/>
</dbReference>
<keyword evidence="2 5" id="KW-0560">Oxidoreductase</keyword>
<feature type="domain" description="3-hydroxyacyl-CoA dehydrogenase C-terminal" evidence="3">
    <location>
        <begin position="191"/>
        <end position="272"/>
    </location>
</feature>
<dbReference type="Pfam" id="PF00725">
    <property type="entry name" value="3HCDH"/>
    <property type="match status" value="1"/>
</dbReference>
<dbReference type="GO" id="GO:0006631">
    <property type="term" value="P:fatty acid metabolic process"/>
    <property type="evidence" value="ECO:0007669"/>
    <property type="project" value="InterPro"/>
</dbReference>
<sequence length="322" mass="35595">MNAKDIKNVTCIATGVIGSSWATNFAMKGYTVSVYDIDDGKLSDAKAFVEKNLNYLSKKNLLSKGQVAETLGNMTFTTNVAEAVKNAQFIQESGPENYAVKRSIIESIEAYAPKDAIIASSTSGLSITEISKDMKHPERLVVGHPYNPPHLIPLVDICKGEQTSEEVAQCAYDFYTLLGKEPVMLKKEALGFIANRLQMALWREATEMVHRGICSLEDIDKAVVFGPGLRWALMGPGLCFQLSGGNGGIEGLLHHLEPSWNLWLDDMADWHQFPYSAWPVEAQEGINQEKANRASTFGNTDKEITAWRDDALIEILKIHSKL</sequence>